<evidence type="ECO:0000313" key="3">
    <source>
        <dbReference type="Proteomes" id="UP000217182"/>
    </source>
</evidence>
<dbReference type="KEGG" id="gqu:AWC35_01250"/>
<dbReference type="Gene3D" id="2.60.120.10">
    <property type="entry name" value="Jelly Rolls"/>
    <property type="match status" value="1"/>
</dbReference>
<dbReference type="AlphaFoldDB" id="A0A250AVX3"/>
<dbReference type="InterPro" id="IPR014710">
    <property type="entry name" value="RmlC-like_jellyroll"/>
</dbReference>
<dbReference type="RefSeq" id="WP_095844687.1">
    <property type="nucleotide sequence ID" value="NZ_CP014136.1"/>
</dbReference>
<evidence type="ECO:0000259" key="1">
    <source>
        <dbReference type="Pfam" id="PF07883"/>
    </source>
</evidence>
<dbReference type="Pfam" id="PF07883">
    <property type="entry name" value="Cupin_2"/>
    <property type="match status" value="1"/>
</dbReference>
<sequence length="121" mass="12287">MSENTVGFVTPPAHINFLAKKLFAECGNVIDGAIAYLAPGGGGPTTAHTHSHAHLFIVVSGKAKIVAGDEAFVIGPNEAKIITGSIPHSVWNAAETTTVMIGISLAGENAERISPANGGEG</sequence>
<dbReference type="GO" id="GO:0016853">
    <property type="term" value="F:isomerase activity"/>
    <property type="evidence" value="ECO:0007669"/>
    <property type="project" value="UniProtKB-KW"/>
</dbReference>
<proteinExistence type="predicted"/>
<keyword evidence="3" id="KW-1185">Reference proteome</keyword>
<gene>
    <name evidence="2" type="ORF">AWC35_01250</name>
</gene>
<name>A0A250AVX3_9GAMM</name>
<accession>A0A250AVX3</accession>
<dbReference type="SUPFAM" id="SSF51182">
    <property type="entry name" value="RmlC-like cupins"/>
    <property type="match status" value="1"/>
</dbReference>
<organism evidence="2 3">
    <name type="scientific">Gibbsiella quercinecans</name>
    <dbReference type="NCBI Taxonomy" id="929813"/>
    <lineage>
        <taxon>Bacteria</taxon>
        <taxon>Pseudomonadati</taxon>
        <taxon>Pseudomonadota</taxon>
        <taxon>Gammaproteobacteria</taxon>
        <taxon>Enterobacterales</taxon>
        <taxon>Yersiniaceae</taxon>
        <taxon>Gibbsiella</taxon>
    </lineage>
</organism>
<feature type="domain" description="Cupin type-2" evidence="1">
    <location>
        <begin position="36"/>
        <end position="101"/>
    </location>
</feature>
<protein>
    <submittedName>
        <fullName evidence="2">Mannose-6-phosphate isomerase</fullName>
    </submittedName>
</protein>
<dbReference type="InterPro" id="IPR013096">
    <property type="entry name" value="Cupin_2"/>
</dbReference>
<reference evidence="2 3" key="1">
    <citation type="submission" date="2016-01" db="EMBL/GenBank/DDBJ databases">
        <authorList>
            <person name="Oliw E.H."/>
        </authorList>
    </citation>
    <scope>NUCLEOTIDE SEQUENCE [LARGE SCALE GENOMIC DNA]</scope>
    <source>
        <strain evidence="2 3">FRB97</strain>
    </source>
</reference>
<dbReference type="OrthoDB" id="9806359at2"/>
<dbReference type="EMBL" id="CP014136">
    <property type="protein sequence ID" value="ATA18087.1"/>
    <property type="molecule type" value="Genomic_DNA"/>
</dbReference>
<dbReference type="InterPro" id="IPR011051">
    <property type="entry name" value="RmlC_Cupin_sf"/>
</dbReference>
<evidence type="ECO:0000313" key="2">
    <source>
        <dbReference type="EMBL" id="ATA18087.1"/>
    </source>
</evidence>
<dbReference type="Proteomes" id="UP000217182">
    <property type="component" value="Chromosome"/>
</dbReference>
<keyword evidence="2" id="KW-0413">Isomerase</keyword>